<name>A0ABQ3M9X8_9PSEU</name>
<evidence type="ECO:0000313" key="3">
    <source>
        <dbReference type="Proteomes" id="UP000605568"/>
    </source>
</evidence>
<dbReference type="EMBL" id="BNAR01000002">
    <property type="protein sequence ID" value="GHH32631.1"/>
    <property type="molecule type" value="Genomic_DNA"/>
</dbReference>
<keyword evidence="1" id="KW-1133">Transmembrane helix</keyword>
<gene>
    <name evidence="2" type="ORF">GCM10017774_13830</name>
</gene>
<keyword evidence="3" id="KW-1185">Reference proteome</keyword>
<reference evidence="3" key="1">
    <citation type="journal article" date="2019" name="Int. J. Syst. Evol. Microbiol.">
        <title>The Global Catalogue of Microorganisms (GCM) 10K type strain sequencing project: providing services to taxonomists for standard genome sequencing and annotation.</title>
        <authorList>
            <consortium name="The Broad Institute Genomics Platform"/>
            <consortium name="The Broad Institute Genome Sequencing Center for Infectious Disease"/>
            <person name="Wu L."/>
            <person name="Ma J."/>
        </authorList>
    </citation>
    <scope>NUCLEOTIDE SEQUENCE [LARGE SCALE GENOMIC DNA]</scope>
    <source>
        <strain evidence="3">CGMCC 4.7367</strain>
    </source>
</reference>
<proteinExistence type="predicted"/>
<keyword evidence="1" id="KW-0472">Membrane</keyword>
<feature type="transmembrane region" description="Helical" evidence="1">
    <location>
        <begin position="34"/>
        <end position="54"/>
    </location>
</feature>
<accession>A0ABQ3M9X8</accession>
<evidence type="ECO:0000256" key="1">
    <source>
        <dbReference type="SAM" id="Phobius"/>
    </source>
</evidence>
<dbReference type="Proteomes" id="UP000605568">
    <property type="component" value="Unassembled WGS sequence"/>
</dbReference>
<comment type="caution">
    <text evidence="2">The sequence shown here is derived from an EMBL/GenBank/DDBJ whole genome shotgun (WGS) entry which is preliminary data.</text>
</comment>
<organism evidence="2 3">
    <name type="scientific">Lentzea cavernae</name>
    <dbReference type="NCBI Taxonomy" id="2020703"/>
    <lineage>
        <taxon>Bacteria</taxon>
        <taxon>Bacillati</taxon>
        <taxon>Actinomycetota</taxon>
        <taxon>Actinomycetes</taxon>
        <taxon>Pseudonocardiales</taxon>
        <taxon>Pseudonocardiaceae</taxon>
        <taxon>Lentzea</taxon>
    </lineage>
</organism>
<protein>
    <submittedName>
        <fullName evidence="2">Uncharacterized protein</fullName>
    </submittedName>
</protein>
<keyword evidence="1" id="KW-0812">Transmembrane</keyword>
<evidence type="ECO:0000313" key="2">
    <source>
        <dbReference type="EMBL" id="GHH32631.1"/>
    </source>
</evidence>
<sequence length="57" mass="6212">MLSGHADQRLSWCTLPGVRVTSSVVGRERVMADLAYALLLIVSFLVLGLTVRGLEKL</sequence>